<dbReference type="Proteomes" id="UP000237144">
    <property type="component" value="Unassembled WGS sequence"/>
</dbReference>
<dbReference type="InterPro" id="IPR014840">
    <property type="entry name" value="HRD"/>
</dbReference>
<evidence type="ECO:0000313" key="6">
    <source>
        <dbReference type="Proteomes" id="UP000237144"/>
    </source>
</evidence>
<dbReference type="EMBL" id="PJQD01000011">
    <property type="protein sequence ID" value="POY75828.1"/>
    <property type="molecule type" value="Genomic_DNA"/>
</dbReference>
<gene>
    <name evidence="5" type="ORF">BMF94_1141</name>
</gene>
<keyword evidence="6" id="KW-1185">Reference proteome</keyword>
<proteinExistence type="predicted"/>
<dbReference type="STRING" id="741276.A0A2S5BGC6"/>
<dbReference type="Pfam" id="PF08729">
    <property type="entry name" value="HUN"/>
    <property type="match status" value="1"/>
</dbReference>
<feature type="domain" description="Hpc2-related" evidence="3">
    <location>
        <begin position="396"/>
        <end position="433"/>
    </location>
</feature>
<evidence type="ECO:0000313" key="5">
    <source>
        <dbReference type="EMBL" id="POY75828.1"/>
    </source>
</evidence>
<feature type="compositionally biased region" description="Acidic residues" evidence="2">
    <location>
        <begin position="155"/>
        <end position="186"/>
    </location>
</feature>
<feature type="compositionally biased region" description="Basic and acidic residues" evidence="2">
    <location>
        <begin position="29"/>
        <end position="41"/>
    </location>
</feature>
<evidence type="ECO:0000256" key="2">
    <source>
        <dbReference type="SAM" id="MobiDB-lite"/>
    </source>
</evidence>
<dbReference type="Pfam" id="PF14075">
    <property type="entry name" value="UBN_AB"/>
    <property type="match status" value="1"/>
</dbReference>
<keyword evidence="1" id="KW-0597">Phosphoprotein</keyword>
<name>A0A2S5BGC6_9BASI</name>
<accession>A0A2S5BGC6</accession>
<evidence type="ECO:0000256" key="1">
    <source>
        <dbReference type="ARBA" id="ARBA00022553"/>
    </source>
</evidence>
<reference evidence="5 6" key="1">
    <citation type="journal article" date="2018" name="Front. Microbiol.">
        <title>Prospects for Fungal Bioremediation of Acidic Radioactive Waste Sites: Characterization and Genome Sequence of Rhodotorula taiwanensis MD1149.</title>
        <authorList>
            <person name="Tkavc R."/>
            <person name="Matrosova V.Y."/>
            <person name="Grichenko O.E."/>
            <person name="Gostincar C."/>
            <person name="Volpe R.P."/>
            <person name="Klimenkova P."/>
            <person name="Gaidamakova E.K."/>
            <person name="Zhou C.E."/>
            <person name="Stewart B.J."/>
            <person name="Lyman M.G."/>
            <person name="Malfatti S.A."/>
            <person name="Rubinfeld B."/>
            <person name="Courtot M."/>
            <person name="Singh J."/>
            <person name="Dalgard C.L."/>
            <person name="Hamilton T."/>
            <person name="Frey K.G."/>
            <person name="Gunde-Cimerman N."/>
            <person name="Dugan L."/>
            <person name="Daly M.J."/>
        </authorList>
    </citation>
    <scope>NUCLEOTIDE SEQUENCE [LARGE SCALE GENOMIC DNA]</scope>
    <source>
        <strain evidence="5 6">MD1149</strain>
    </source>
</reference>
<protein>
    <recommendedName>
        <fullName evidence="7">Ubinuclein middle domain-containing protein</fullName>
    </recommendedName>
</protein>
<feature type="domain" description="Ubinuclein middle" evidence="4">
    <location>
        <begin position="516"/>
        <end position="778"/>
    </location>
</feature>
<dbReference type="OrthoDB" id="5576775at2759"/>
<feature type="region of interest" description="Disordered" evidence="2">
    <location>
        <begin position="439"/>
        <end position="518"/>
    </location>
</feature>
<organism evidence="5 6">
    <name type="scientific">Rhodotorula taiwanensis</name>
    <dbReference type="NCBI Taxonomy" id="741276"/>
    <lineage>
        <taxon>Eukaryota</taxon>
        <taxon>Fungi</taxon>
        <taxon>Dikarya</taxon>
        <taxon>Basidiomycota</taxon>
        <taxon>Pucciniomycotina</taxon>
        <taxon>Microbotryomycetes</taxon>
        <taxon>Sporidiobolales</taxon>
        <taxon>Sporidiobolaceae</taxon>
        <taxon>Rhodotorula</taxon>
    </lineage>
</organism>
<feature type="compositionally biased region" description="Basic and acidic residues" evidence="2">
    <location>
        <begin position="1"/>
        <end position="22"/>
    </location>
</feature>
<feature type="compositionally biased region" description="Acidic residues" evidence="2">
    <location>
        <begin position="110"/>
        <end position="127"/>
    </location>
</feature>
<dbReference type="InterPro" id="IPR026947">
    <property type="entry name" value="UBN_middle_dom"/>
</dbReference>
<evidence type="ECO:0000259" key="3">
    <source>
        <dbReference type="Pfam" id="PF08729"/>
    </source>
</evidence>
<feature type="compositionally biased region" description="Acidic residues" evidence="2">
    <location>
        <begin position="193"/>
        <end position="212"/>
    </location>
</feature>
<feature type="region of interest" description="Disordered" evidence="2">
    <location>
        <begin position="1"/>
        <end position="398"/>
    </location>
</feature>
<evidence type="ECO:0008006" key="7">
    <source>
        <dbReference type="Google" id="ProtNLM"/>
    </source>
</evidence>
<feature type="compositionally biased region" description="Acidic residues" evidence="2">
    <location>
        <begin position="334"/>
        <end position="347"/>
    </location>
</feature>
<feature type="compositionally biased region" description="Low complexity" evidence="2">
    <location>
        <begin position="65"/>
        <end position="98"/>
    </location>
</feature>
<sequence length="799" mass="87017">MPLPDVHPDGDPFAARDAEREANSFLGKLEARAQLEEERQQLPKHHRESMQQQQQQDAPSSELVSSPAPATRKPPAAPSTGSALKTAAATAATSGLGTDSNGKRLIVIESTDDEADNDGGPEPDTEDGLTTAAPSEAPEPNDQDTDAAAAAASGPEDEEEEEEEEAEATGTEADEGSEDDDDEDDGTPQVDDVAAEDESEEESDDDSDDDDTNSMTSERAPRIKDGEIEGEVVGPDGVRLSPKKKAAGEDGDVEMRDGEGATPGKEGADGAAPEKKKRRRRAPRTPTPPPLAPKERRATVRLSIALPPRKDDSAPDFNIQQLAKDAGFVKEDEPEKAEDEEDDEGSESDGQGGRRNKAKDTANGDGERTPGANGENEPPKKRRKRGPNVVLGRFGGYDVNDPFVDDEEVALYEPRYTAKPFREGYFVCAGEVDVAARRGRVKGSKNKPKVDENGNPVAPTAARRRSGKIVLGADGKPVADTPEAGPSGAQSPAVGALPSFGAPNGPPPPKQRKKGEFSPELQEKLDMLKAESDKEPWIVKNKFPPALKDKLVEVAHFALDIGEYDEEFYNVMPKIFPYNLFTMKKLIKREVYPKRIRDLNEEQDEQLQILKQGIDRNYGPQRADFERRLAEYERKLAQGDGTTASGVAVNSMRRTPEPAAGPIFGHSPAIATPLIATVDGLDGSPAPGKEEDEKTKEVEEPKWRFRLDESMRAALYRASEIEDKKSELTVEKQELEKATTRTYDREKPYSSKTARKVLYEKILELWPPGAMNSNLLSREISNYKLKLKKHGDLPSGPGP</sequence>
<comment type="caution">
    <text evidence="5">The sequence shown here is derived from an EMBL/GenBank/DDBJ whole genome shotgun (WGS) entry which is preliminary data.</text>
</comment>
<feature type="compositionally biased region" description="Basic and acidic residues" evidence="2">
    <location>
        <begin position="358"/>
        <end position="368"/>
    </location>
</feature>
<evidence type="ECO:0000259" key="4">
    <source>
        <dbReference type="Pfam" id="PF14075"/>
    </source>
</evidence>
<dbReference type="AlphaFoldDB" id="A0A2S5BGC6"/>